<reference evidence="5 6" key="1">
    <citation type="submission" date="2017-04" db="EMBL/GenBank/DDBJ databases">
        <authorList>
            <person name="Afonso C.L."/>
            <person name="Miller P.J."/>
            <person name="Scott M.A."/>
            <person name="Spackman E."/>
            <person name="Goraichik I."/>
            <person name="Dimitrov K.M."/>
            <person name="Suarez D.L."/>
            <person name="Swayne D.E."/>
        </authorList>
    </citation>
    <scope>NUCLEOTIDE SEQUENCE [LARGE SCALE GENOMIC DNA]</scope>
    <source>
        <strain evidence="5 6">DSM 22418</strain>
    </source>
</reference>
<protein>
    <submittedName>
        <fullName evidence="5">LacI family transcriptional regulator</fullName>
    </submittedName>
</protein>
<accession>A0A1X7K6T1</accession>
<dbReference type="Pfam" id="PF00356">
    <property type="entry name" value="LacI"/>
    <property type="match status" value="1"/>
</dbReference>
<dbReference type="Gene3D" id="1.10.260.40">
    <property type="entry name" value="lambda repressor-like DNA-binding domains"/>
    <property type="match status" value="1"/>
</dbReference>
<sequence length="354" mass="41067">MKKKEKESGGVKEIARRANVSIATVDRVLHNRTGVSEKTKKRIMEIIEELDYQPNILARRLASSKTMHLYSLIPAVSKETDYWDVPLQGIYQAEKEIKLYNVKVSKFFYDMNDRDSFIAQTKKILKQEDVDGLLLAPAFVEETIAFTQACKKKNIPFVFINSDIPTQNSLSYFGPNLLHSGQTAAHLVNYLVEEDKQILLLNIAKDIDSDHHILRKEEGFTAYFASNGKRKILKENLYNTSYPAVKKALRALLDKTPDLRLIFVTNSRVSLVAQFLEEIKRSDILLIGYDFLKSNIAYLNQGVIDFLICEKPQEQAYRGIKALYRYLMFEEEQEKEYFMPIDIIHRENQQFYKN</sequence>
<dbReference type="InterPro" id="IPR000843">
    <property type="entry name" value="HTH_LacI"/>
</dbReference>
<dbReference type="PROSITE" id="PS00356">
    <property type="entry name" value="HTH_LACI_1"/>
    <property type="match status" value="1"/>
</dbReference>
<keyword evidence="2" id="KW-0238">DNA-binding</keyword>
<dbReference type="InterPro" id="IPR025997">
    <property type="entry name" value="SBP_2_dom"/>
</dbReference>
<dbReference type="SUPFAM" id="SSF53822">
    <property type="entry name" value="Periplasmic binding protein-like I"/>
    <property type="match status" value="1"/>
</dbReference>
<keyword evidence="6" id="KW-1185">Reference proteome</keyword>
<dbReference type="EMBL" id="FXAU01000004">
    <property type="protein sequence ID" value="SMG35975.1"/>
    <property type="molecule type" value="Genomic_DNA"/>
</dbReference>
<keyword evidence="3" id="KW-0804">Transcription</keyword>
<organism evidence="5 6">
    <name type="scientific">Sphingobacterium psychroaquaticum</name>
    <dbReference type="NCBI Taxonomy" id="561061"/>
    <lineage>
        <taxon>Bacteria</taxon>
        <taxon>Pseudomonadati</taxon>
        <taxon>Bacteroidota</taxon>
        <taxon>Sphingobacteriia</taxon>
        <taxon>Sphingobacteriales</taxon>
        <taxon>Sphingobacteriaceae</taxon>
        <taxon>Sphingobacterium</taxon>
    </lineage>
</organism>
<dbReference type="Gene3D" id="3.40.50.2300">
    <property type="match status" value="2"/>
</dbReference>
<evidence type="ECO:0000259" key="4">
    <source>
        <dbReference type="PROSITE" id="PS50932"/>
    </source>
</evidence>
<gene>
    <name evidence="5" type="ORF">SAMN05660862_2567</name>
</gene>
<evidence type="ECO:0000256" key="2">
    <source>
        <dbReference type="ARBA" id="ARBA00023125"/>
    </source>
</evidence>
<evidence type="ECO:0000313" key="5">
    <source>
        <dbReference type="EMBL" id="SMG35975.1"/>
    </source>
</evidence>
<evidence type="ECO:0000313" key="6">
    <source>
        <dbReference type="Proteomes" id="UP000192980"/>
    </source>
</evidence>
<dbReference type="STRING" id="561061.SAMN05660862_2567"/>
<evidence type="ECO:0000256" key="1">
    <source>
        <dbReference type="ARBA" id="ARBA00023015"/>
    </source>
</evidence>
<name>A0A1X7K6T1_9SPHI</name>
<dbReference type="Proteomes" id="UP000192980">
    <property type="component" value="Unassembled WGS sequence"/>
</dbReference>
<dbReference type="RefSeq" id="WP_085473297.1">
    <property type="nucleotide sequence ID" value="NZ_FXAU01000004.1"/>
</dbReference>
<dbReference type="Pfam" id="PF13407">
    <property type="entry name" value="Peripla_BP_4"/>
    <property type="match status" value="1"/>
</dbReference>
<dbReference type="CDD" id="cd01392">
    <property type="entry name" value="HTH_LacI"/>
    <property type="match status" value="1"/>
</dbReference>
<dbReference type="SMART" id="SM00354">
    <property type="entry name" value="HTH_LACI"/>
    <property type="match status" value="1"/>
</dbReference>
<dbReference type="OrthoDB" id="628703at2"/>
<keyword evidence="1" id="KW-0805">Transcription regulation</keyword>
<proteinExistence type="predicted"/>
<feature type="domain" description="HTH lacI-type" evidence="4">
    <location>
        <begin position="12"/>
        <end position="63"/>
    </location>
</feature>
<evidence type="ECO:0000256" key="3">
    <source>
        <dbReference type="ARBA" id="ARBA00023163"/>
    </source>
</evidence>
<dbReference type="GO" id="GO:0000976">
    <property type="term" value="F:transcription cis-regulatory region binding"/>
    <property type="evidence" value="ECO:0007669"/>
    <property type="project" value="TreeGrafter"/>
</dbReference>
<dbReference type="SUPFAM" id="SSF47413">
    <property type="entry name" value="lambda repressor-like DNA-binding domains"/>
    <property type="match status" value="1"/>
</dbReference>
<dbReference type="CDD" id="cd06307">
    <property type="entry name" value="PBP1_sugar_binding"/>
    <property type="match status" value="1"/>
</dbReference>
<dbReference type="InterPro" id="IPR010982">
    <property type="entry name" value="Lambda_DNA-bd_dom_sf"/>
</dbReference>
<dbReference type="PANTHER" id="PTHR30146">
    <property type="entry name" value="LACI-RELATED TRANSCRIPTIONAL REPRESSOR"/>
    <property type="match status" value="1"/>
</dbReference>
<dbReference type="PROSITE" id="PS50932">
    <property type="entry name" value="HTH_LACI_2"/>
    <property type="match status" value="1"/>
</dbReference>
<dbReference type="PANTHER" id="PTHR30146:SF144">
    <property type="entry name" value="LACI-FAMILY TRANSCRIPTION REGULATOR"/>
    <property type="match status" value="1"/>
</dbReference>
<dbReference type="InterPro" id="IPR028082">
    <property type="entry name" value="Peripla_BP_I"/>
</dbReference>
<dbReference type="GO" id="GO:0003700">
    <property type="term" value="F:DNA-binding transcription factor activity"/>
    <property type="evidence" value="ECO:0007669"/>
    <property type="project" value="TreeGrafter"/>
</dbReference>
<dbReference type="AlphaFoldDB" id="A0A1X7K6T1"/>